<dbReference type="AlphaFoldDB" id="A0A0U4D1M3"/>
<dbReference type="KEGG" id="ptx:ABW99_12470"/>
<name>A0A0U4D1M3_9BURK</name>
<dbReference type="EMBL" id="CP011568">
    <property type="protein sequence ID" value="ALX34806.1"/>
    <property type="molecule type" value="Genomic_DNA"/>
</dbReference>
<evidence type="ECO:0008006" key="3">
    <source>
        <dbReference type="Google" id="ProtNLM"/>
    </source>
</evidence>
<dbReference type="STRING" id="445709.ABW99_12470"/>
<protein>
    <recommendedName>
        <fullName evidence="3">Cupin 2 conserved barrel domain-containing protein</fullName>
    </recommendedName>
</protein>
<keyword evidence="2" id="KW-1185">Reference proteome</keyword>
<dbReference type="Proteomes" id="UP000036700">
    <property type="component" value="Chromosome"/>
</dbReference>
<evidence type="ECO:0000313" key="2">
    <source>
        <dbReference type="Proteomes" id="UP000036700"/>
    </source>
</evidence>
<reference evidence="2" key="1">
    <citation type="submission" date="2015-06" db="EMBL/GenBank/DDBJ databases">
        <authorList>
            <person name="Hoefler B.C."/>
            <person name="Straight P.D."/>
        </authorList>
    </citation>
    <scope>NUCLEOTIDE SEQUENCE [LARGE SCALE GENOMIC DNA]</scope>
    <source>
        <strain evidence="2">DSM 25325</strain>
    </source>
</reference>
<organism evidence="1 2">
    <name type="scientific">Pandoraea thiooxydans</name>
    <dbReference type="NCBI Taxonomy" id="445709"/>
    <lineage>
        <taxon>Bacteria</taxon>
        <taxon>Pseudomonadati</taxon>
        <taxon>Pseudomonadota</taxon>
        <taxon>Betaproteobacteria</taxon>
        <taxon>Burkholderiales</taxon>
        <taxon>Burkholderiaceae</taxon>
        <taxon>Pandoraea</taxon>
    </lineage>
</organism>
<accession>A0A0U4D1M3</accession>
<dbReference type="SUPFAM" id="SSF51182">
    <property type="entry name" value="RmlC-like cupins"/>
    <property type="match status" value="1"/>
</dbReference>
<dbReference type="Gene3D" id="2.60.120.10">
    <property type="entry name" value="Jelly Rolls"/>
    <property type="match status" value="1"/>
</dbReference>
<sequence length="77" mass="8631">MLEVVLPAQVRIPYPATAFAFQHQQIWVRQGTLIFEEGSQAHRLETGDCLQLGPPTDCTFFNPGSDPCVYVVALVRR</sequence>
<dbReference type="InterPro" id="IPR011051">
    <property type="entry name" value="RmlC_Cupin_sf"/>
</dbReference>
<gene>
    <name evidence="1" type="ORF">ABW99_12470</name>
</gene>
<dbReference type="CDD" id="cd02209">
    <property type="entry name" value="cupin_XRE_C"/>
    <property type="match status" value="1"/>
</dbReference>
<dbReference type="InterPro" id="IPR014710">
    <property type="entry name" value="RmlC-like_jellyroll"/>
</dbReference>
<evidence type="ECO:0000313" key="1">
    <source>
        <dbReference type="EMBL" id="ALX34806.1"/>
    </source>
</evidence>
<proteinExistence type="predicted"/>